<keyword evidence="2" id="KW-1185">Reference proteome</keyword>
<evidence type="ECO:0000313" key="2">
    <source>
        <dbReference type="Proteomes" id="UP000294937"/>
    </source>
</evidence>
<name>A0A4R3LB86_9BACL</name>
<dbReference type="Proteomes" id="UP000294937">
    <property type="component" value="Unassembled WGS sequence"/>
</dbReference>
<organism evidence="1 2">
    <name type="scientific">Hazenella coriacea</name>
    <dbReference type="NCBI Taxonomy" id="1179467"/>
    <lineage>
        <taxon>Bacteria</taxon>
        <taxon>Bacillati</taxon>
        <taxon>Bacillota</taxon>
        <taxon>Bacilli</taxon>
        <taxon>Bacillales</taxon>
        <taxon>Thermoactinomycetaceae</taxon>
        <taxon>Hazenella</taxon>
    </lineage>
</organism>
<reference evidence="1 2" key="1">
    <citation type="submission" date="2019-03" db="EMBL/GenBank/DDBJ databases">
        <title>Genomic Encyclopedia of Type Strains, Phase IV (KMG-IV): sequencing the most valuable type-strain genomes for metagenomic binning, comparative biology and taxonomic classification.</title>
        <authorList>
            <person name="Goeker M."/>
        </authorList>
    </citation>
    <scope>NUCLEOTIDE SEQUENCE [LARGE SCALE GENOMIC DNA]</scope>
    <source>
        <strain evidence="1 2">DSM 45707</strain>
    </source>
</reference>
<evidence type="ECO:0000313" key="1">
    <source>
        <dbReference type="EMBL" id="TCS96548.1"/>
    </source>
</evidence>
<protein>
    <submittedName>
        <fullName evidence="1">Nucleic-acid-binding protein with Zn-ribbon domain DUF2082</fullName>
    </submittedName>
</protein>
<sequence length="77" mass="9091">MSKKKVKTDRYQANGIDITCIHCQYDQFDLGKAQLNTAVMSFFDLDFLNKSAHTLTCHRCGYVHWFNKELQRVYVKK</sequence>
<proteinExistence type="predicted"/>
<comment type="caution">
    <text evidence="1">The sequence shown here is derived from an EMBL/GenBank/DDBJ whole genome shotgun (WGS) entry which is preliminary data.</text>
</comment>
<dbReference type="RefSeq" id="WP_131922953.1">
    <property type="nucleotide sequence ID" value="NZ_SMAG01000001.1"/>
</dbReference>
<gene>
    <name evidence="1" type="ORF">EDD58_101182</name>
</gene>
<dbReference type="OrthoDB" id="72206at2"/>
<dbReference type="EMBL" id="SMAG01000001">
    <property type="protein sequence ID" value="TCS96548.1"/>
    <property type="molecule type" value="Genomic_DNA"/>
</dbReference>
<accession>A0A4R3LB86</accession>
<dbReference type="AlphaFoldDB" id="A0A4R3LB86"/>